<dbReference type="AlphaFoldDB" id="E4T0E8"/>
<dbReference type="Gene3D" id="3.30.910.20">
    <property type="entry name" value="Skp domain"/>
    <property type="match status" value="1"/>
</dbReference>
<dbReference type="InterPro" id="IPR005632">
    <property type="entry name" value="Chaperone_Skp"/>
</dbReference>
<organism evidence="5 6">
    <name type="scientific">Paludibacter propionicigenes (strain DSM 17365 / JCM 13257 / WB4)</name>
    <dbReference type="NCBI Taxonomy" id="694427"/>
    <lineage>
        <taxon>Bacteria</taxon>
        <taxon>Pseudomonadati</taxon>
        <taxon>Bacteroidota</taxon>
        <taxon>Bacteroidia</taxon>
        <taxon>Bacteroidales</taxon>
        <taxon>Paludibacteraceae</taxon>
        <taxon>Paludibacter</taxon>
    </lineage>
</organism>
<evidence type="ECO:0000313" key="6">
    <source>
        <dbReference type="Proteomes" id="UP000008718"/>
    </source>
</evidence>
<keyword evidence="6" id="KW-1185">Reference proteome</keyword>
<reference key="1">
    <citation type="submission" date="2010-11" db="EMBL/GenBank/DDBJ databases">
        <title>The complete genome of Paludibacter propionicigenes DSM 17365.</title>
        <authorList>
            <consortium name="US DOE Joint Genome Institute (JGI-PGF)"/>
            <person name="Lucas S."/>
            <person name="Copeland A."/>
            <person name="Lapidus A."/>
            <person name="Bruce D."/>
            <person name="Goodwin L."/>
            <person name="Pitluck S."/>
            <person name="Kyrpides N."/>
            <person name="Mavromatis K."/>
            <person name="Ivanova N."/>
            <person name="Munk A.C."/>
            <person name="Brettin T."/>
            <person name="Detter J.C."/>
            <person name="Han C."/>
            <person name="Tapia R."/>
            <person name="Land M."/>
            <person name="Hauser L."/>
            <person name="Markowitz V."/>
            <person name="Cheng J.-F."/>
            <person name="Hugenholtz P."/>
            <person name="Woyke T."/>
            <person name="Wu D."/>
            <person name="Gronow S."/>
            <person name="Wellnitz S."/>
            <person name="Brambilla E."/>
            <person name="Klenk H.-P."/>
            <person name="Eisen J.A."/>
        </authorList>
    </citation>
    <scope>NUCLEOTIDE SEQUENCE</scope>
    <source>
        <strain>WB4</strain>
    </source>
</reference>
<keyword evidence="2" id="KW-0732">Signal</keyword>
<dbReference type="GO" id="GO:0051082">
    <property type="term" value="F:unfolded protein binding"/>
    <property type="evidence" value="ECO:0007669"/>
    <property type="project" value="InterPro"/>
</dbReference>
<dbReference type="InterPro" id="IPR024930">
    <property type="entry name" value="Skp_dom_sf"/>
</dbReference>
<gene>
    <name evidence="5" type="ordered locus">Palpr_0145</name>
</gene>
<dbReference type="eggNOG" id="COG2825">
    <property type="taxonomic scope" value="Bacteria"/>
</dbReference>
<dbReference type="Pfam" id="PF03938">
    <property type="entry name" value="OmpH"/>
    <property type="match status" value="1"/>
</dbReference>
<dbReference type="PANTHER" id="PTHR35089:SF1">
    <property type="entry name" value="CHAPERONE PROTEIN SKP"/>
    <property type="match status" value="1"/>
</dbReference>
<dbReference type="KEGG" id="ppn:Palpr_0145"/>
<comment type="similarity">
    <text evidence="1">Belongs to the Skp family.</text>
</comment>
<feature type="transmembrane region" description="Helical" evidence="4">
    <location>
        <begin position="6"/>
        <end position="24"/>
    </location>
</feature>
<evidence type="ECO:0000256" key="3">
    <source>
        <dbReference type="SAM" id="Coils"/>
    </source>
</evidence>
<dbReference type="SUPFAM" id="SSF111384">
    <property type="entry name" value="OmpH-like"/>
    <property type="match status" value="1"/>
</dbReference>
<protein>
    <submittedName>
        <fullName evidence="5">Outer membrane chaperone Skp (OmpH)</fullName>
    </submittedName>
</protein>
<dbReference type="PANTHER" id="PTHR35089">
    <property type="entry name" value="CHAPERONE PROTEIN SKP"/>
    <property type="match status" value="1"/>
</dbReference>
<keyword evidence="4" id="KW-0472">Membrane</keyword>
<name>E4T0E8_PALPW</name>
<dbReference type="OrthoDB" id="1493259at2"/>
<feature type="coiled-coil region" evidence="3">
    <location>
        <begin position="79"/>
        <end position="138"/>
    </location>
</feature>
<evidence type="ECO:0000313" key="5">
    <source>
        <dbReference type="EMBL" id="ADQ78307.1"/>
    </source>
</evidence>
<evidence type="ECO:0000256" key="4">
    <source>
        <dbReference type="SAM" id="Phobius"/>
    </source>
</evidence>
<dbReference type="HOGENOM" id="CLU_053320_1_0_10"/>
<dbReference type="Proteomes" id="UP000008718">
    <property type="component" value="Chromosome"/>
</dbReference>
<dbReference type="STRING" id="694427.Palpr_0145"/>
<accession>E4T0E8</accession>
<dbReference type="GO" id="GO:0050821">
    <property type="term" value="P:protein stabilization"/>
    <property type="evidence" value="ECO:0007669"/>
    <property type="project" value="TreeGrafter"/>
</dbReference>
<dbReference type="RefSeq" id="WP_013443676.1">
    <property type="nucleotide sequence ID" value="NC_014734.1"/>
</dbReference>
<proteinExistence type="inferred from homology"/>
<keyword evidence="3" id="KW-0175">Coiled coil</keyword>
<dbReference type="EMBL" id="CP002345">
    <property type="protein sequence ID" value="ADQ78307.1"/>
    <property type="molecule type" value="Genomic_DNA"/>
</dbReference>
<dbReference type="SMART" id="SM00935">
    <property type="entry name" value="OmpH"/>
    <property type="match status" value="1"/>
</dbReference>
<keyword evidence="4" id="KW-0812">Transmembrane</keyword>
<evidence type="ECO:0000256" key="1">
    <source>
        <dbReference type="ARBA" id="ARBA00009091"/>
    </source>
</evidence>
<keyword evidence="4" id="KW-1133">Transmembrane helix</keyword>
<sequence length="201" mass="22877">MKNLSLIINAVLAVAIVVLFVLVLSNKSNSATKHAVTGKDTIISGKLPIAYVNVDSLLLHYQFAKDANESLIKKQEESRATINSKAVQLKGEMDEFQRKLNNNAFLSRDRAEQEQARLQKKQQELQELDGNLSKQLMQIQQKMSEQLRDTINVFMKQFNKDHKYQLIISNTSSDNVLYADKGYDITEEVTKALNERYAAKK</sequence>
<evidence type="ECO:0000256" key="2">
    <source>
        <dbReference type="ARBA" id="ARBA00022729"/>
    </source>
</evidence>
<dbReference type="GO" id="GO:0005829">
    <property type="term" value="C:cytosol"/>
    <property type="evidence" value="ECO:0007669"/>
    <property type="project" value="TreeGrafter"/>
</dbReference>
<reference evidence="5 6" key="2">
    <citation type="journal article" date="2011" name="Stand. Genomic Sci.">
        <title>Complete genome sequence of Paludibacter propionicigenes type strain (WB4).</title>
        <authorList>
            <person name="Gronow S."/>
            <person name="Munk C."/>
            <person name="Lapidus A."/>
            <person name="Nolan M."/>
            <person name="Lucas S."/>
            <person name="Hammon N."/>
            <person name="Deshpande S."/>
            <person name="Cheng J.F."/>
            <person name="Tapia R."/>
            <person name="Han C."/>
            <person name="Goodwin L."/>
            <person name="Pitluck S."/>
            <person name="Liolios K."/>
            <person name="Ivanova N."/>
            <person name="Mavromatis K."/>
            <person name="Mikhailova N."/>
            <person name="Pati A."/>
            <person name="Chen A."/>
            <person name="Palaniappan K."/>
            <person name="Land M."/>
            <person name="Hauser L."/>
            <person name="Chang Y.J."/>
            <person name="Jeffries C.D."/>
            <person name="Brambilla E."/>
            <person name="Rohde M."/>
            <person name="Goker M."/>
            <person name="Detter J.C."/>
            <person name="Woyke T."/>
            <person name="Bristow J."/>
            <person name="Eisen J.A."/>
            <person name="Markowitz V."/>
            <person name="Hugenholtz P."/>
            <person name="Kyrpides N.C."/>
            <person name="Klenk H.P."/>
        </authorList>
    </citation>
    <scope>NUCLEOTIDE SEQUENCE [LARGE SCALE GENOMIC DNA]</scope>
    <source>
        <strain evidence="6">DSM 17365 / JCM 13257 / WB4</strain>
    </source>
</reference>